<protein>
    <submittedName>
        <fullName evidence="2">Uncharacterized protein</fullName>
    </submittedName>
</protein>
<name>A0ABZ2PZW0_9BURK</name>
<feature type="region of interest" description="Disordered" evidence="1">
    <location>
        <begin position="1"/>
        <end position="42"/>
    </location>
</feature>
<gene>
    <name evidence="2" type="ORF">IHE29_16080</name>
</gene>
<keyword evidence="2" id="KW-0614">Plasmid</keyword>
<keyword evidence="3" id="KW-1185">Reference proteome</keyword>
<evidence type="ECO:0000256" key="1">
    <source>
        <dbReference type="SAM" id="MobiDB-lite"/>
    </source>
</evidence>
<dbReference type="EMBL" id="CP062177">
    <property type="protein sequence ID" value="WXK40688.1"/>
    <property type="molecule type" value="Genomic_DNA"/>
</dbReference>
<evidence type="ECO:0000313" key="2">
    <source>
        <dbReference type="EMBL" id="WXK40688.1"/>
    </source>
</evidence>
<geneLocation type="plasmid" evidence="2 3">
    <name>unnamed</name>
</geneLocation>
<evidence type="ECO:0000313" key="3">
    <source>
        <dbReference type="Proteomes" id="UP001493153"/>
    </source>
</evidence>
<sequence>MDHRIPLSSINVGASTSSAPPSISQRSTAPLQGTPRSTPSALSGLCCLSRSSSTETNGSVSAEETQGQSIGQSVLSGMHSCITSCLPSLGPNLSSLTPEQRSEYYCNLAANYARRSAERDSNGDLLHKKENEELTSKGNVCWDAVKDCAFKAGAIPKNRYKSVNAKTDLVTLSDTRIKNANELESVPPGRTLGFFAVKPTKEDTPRHVEVETEPFHVMLTTGDNKAAGHKNGCIEIGNPSGWEELSLSQLKWHEGYFITSSNAKGKELDPNQLELFHGLFRVKNTDIVYQPFVVTHRPISEAGKQPSNEASTSAQV</sequence>
<feature type="compositionally biased region" description="Polar residues" evidence="1">
    <location>
        <begin position="8"/>
        <end position="39"/>
    </location>
</feature>
<reference evidence="2 3" key="1">
    <citation type="submission" date="2020-09" db="EMBL/GenBank/DDBJ databases">
        <title>Genome sequences of Mycetohabitans spp.</title>
        <authorList>
            <person name="Carter M.E."/>
            <person name="Carpenter S.C.D."/>
            <person name="Bogdanove A.J."/>
        </authorList>
    </citation>
    <scope>NUCLEOTIDE SEQUENCE [LARGE SCALE GENOMIC DNA]</scope>
    <source>
        <strain evidence="2 3">B12</strain>
        <plasmid evidence="2 3">unnamed</plasmid>
    </source>
</reference>
<proteinExistence type="predicted"/>
<accession>A0ABZ2PZW0</accession>
<dbReference type="Proteomes" id="UP001493153">
    <property type="component" value="Plasmid unnamed"/>
</dbReference>
<organism evidence="2 3">
    <name type="scientific">Mycetohabitans rhizoxinica</name>
    <dbReference type="NCBI Taxonomy" id="412963"/>
    <lineage>
        <taxon>Bacteria</taxon>
        <taxon>Pseudomonadati</taxon>
        <taxon>Pseudomonadota</taxon>
        <taxon>Betaproteobacteria</taxon>
        <taxon>Burkholderiales</taxon>
        <taxon>Burkholderiaceae</taxon>
        <taxon>Mycetohabitans</taxon>
    </lineage>
</organism>